<dbReference type="CTD" id="178123"/>
<dbReference type="KEGG" id="cel:CELE_ZK822.1"/>
<feature type="compositionally biased region" description="Low complexity" evidence="2">
    <location>
        <begin position="197"/>
        <end position="211"/>
    </location>
</feature>
<feature type="compositionally biased region" description="Polar residues" evidence="2">
    <location>
        <begin position="262"/>
        <end position="272"/>
    </location>
</feature>
<dbReference type="OMA" id="NRCRLNE"/>
<feature type="region of interest" description="Disordered" evidence="2">
    <location>
        <begin position="795"/>
        <end position="913"/>
    </location>
</feature>
<evidence type="ECO:0000256" key="1">
    <source>
        <dbReference type="SAM" id="Coils"/>
    </source>
</evidence>
<proteinExistence type="predicted"/>
<feature type="compositionally biased region" description="Polar residues" evidence="2">
    <location>
        <begin position="236"/>
        <end position="251"/>
    </location>
</feature>
<dbReference type="EMBL" id="BX284604">
    <property type="protein sequence ID" value="CAA98066.2"/>
    <property type="molecule type" value="Genomic_DNA"/>
</dbReference>
<dbReference type="HOGENOM" id="CLU_319161_0_0_1"/>
<dbReference type="UCSC" id="ZK822.1">
    <property type="organism name" value="c. elegans"/>
</dbReference>
<keyword evidence="1" id="KW-0175">Coiled coil</keyword>
<dbReference type="AlphaFoldDB" id="Q23613"/>
<dbReference type="PaxDb" id="6239-ZK822.1"/>
<organism evidence="3 4">
    <name type="scientific">Caenorhabditis elegans</name>
    <dbReference type="NCBI Taxonomy" id="6239"/>
    <lineage>
        <taxon>Eukaryota</taxon>
        <taxon>Metazoa</taxon>
        <taxon>Ecdysozoa</taxon>
        <taxon>Nematoda</taxon>
        <taxon>Chromadorea</taxon>
        <taxon>Rhabditida</taxon>
        <taxon>Rhabditina</taxon>
        <taxon>Rhabditomorpha</taxon>
        <taxon>Rhabditoidea</taxon>
        <taxon>Rhabditidae</taxon>
        <taxon>Peloderinae</taxon>
        <taxon>Caenorhabditis</taxon>
    </lineage>
</organism>
<feature type="compositionally biased region" description="Acidic residues" evidence="2">
    <location>
        <begin position="161"/>
        <end position="172"/>
    </location>
</feature>
<dbReference type="RefSeq" id="NP_502256.2">
    <property type="nucleotide sequence ID" value="NM_069855.4"/>
</dbReference>
<dbReference type="OrthoDB" id="5804550at2759"/>
<protein>
    <submittedName>
        <fullName evidence="3">Coiled-coil domain-containing protein</fullName>
    </submittedName>
</protein>
<feature type="coiled-coil region" evidence="1">
    <location>
        <begin position="335"/>
        <end position="390"/>
    </location>
</feature>
<feature type="compositionally biased region" description="Polar residues" evidence="2">
    <location>
        <begin position="872"/>
        <end position="895"/>
    </location>
</feature>
<feature type="compositionally biased region" description="Basic and acidic residues" evidence="2">
    <location>
        <begin position="173"/>
        <end position="185"/>
    </location>
</feature>
<dbReference type="Proteomes" id="UP000001940">
    <property type="component" value="Chromosome IV"/>
</dbReference>
<dbReference type="Bgee" id="WBGene00014089">
    <property type="expression patterns" value="Expressed in embryo and 3 other cell types or tissues"/>
</dbReference>
<evidence type="ECO:0000313" key="4">
    <source>
        <dbReference type="Proteomes" id="UP000001940"/>
    </source>
</evidence>
<dbReference type="PIR" id="T28013">
    <property type="entry name" value="T28013"/>
</dbReference>
<dbReference type="eggNOG" id="ENOG502RXEM">
    <property type="taxonomic scope" value="Eukaryota"/>
</dbReference>
<dbReference type="WormBase" id="ZK822.1">
    <property type="protein sequence ID" value="CE40592"/>
    <property type="gene ID" value="WBGene00014089"/>
</dbReference>
<evidence type="ECO:0000313" key="5">
    <source>
        <dbReference type="WormBase" id="ZK822.1"/>
    </source>
</evidence>
<evidence type="ECO:0000313" key="3">
    <source>
        <dbReference type="EMBL" id="CAA98066.2"/>
    </source>
</evidence>
<reference evidence="3 4" key="1">
    <citation type="journal article" date="1998" name="Science">
        <title>Genome sequence of the nematode C. elegans: a platform for investigating biology.</title>
        <authorList>
            <consortium name="The C. elegans sequencing consortium"/>
            <person name="Sulson J.E."/>
            <person name="Waterston R."/>
        </authorList>
    </citation>
    <scope>NUCLEOTIDE SEQUENCE [LARGE SCALE GENOMIC DNA]</scope>
    <source>
        <strain evidence="3 4">Bristol N2</strain>
    </source>
</reference>
<feature type="compositionally biased region" description="Polar residues" evidence="2">
    <location>
        <begin position="136"/>
        <end position="145"/>
    </location>
</feature>
<name>Q23613_CAEEL</name>
<feature type="compositionally biased region" description="Basic and acidic residues" evidence="2">
    <location>
        <begin position="896"/>
        <end position="913"/>
    </location>
</feature>
<dbReference type="STRING" id="6239.ZK822.1.1"/>
<feature type="compositionally biased region" description="Polar residues" evidence="2">
    <location>
        <begin position="829"/>
        <end position="865"/>
    </location>
</feature>
<dbReference type="InParanoid" id="Q23613"/>
<feature type="compositionally biased region" description="Basic and acidic residues" evidence="2">
    <location>
        <begin position="803"/>
        <end position="826"/>
    </location>
</feature>
<feature type="compositionally biased region" description="Basic and acidic residues" evidence="2">
    <location>
        <begin position="294"/>
        <end position="306"/>
    </location>
</feature>
<dbReference type="GeneID" id="178123"/>
<feature type="region of interest" description="Disordered" evidence="2">
    <location>
        <begin position="103"/>
        <end position="318"/>
    </location>
</feature>
<evidence type="ECO:0000256" key="2">
    <source>
        <dbReference type="SAM" id="MobiDB-lite"/>
    </source>
</evidence>
<dbReference type="FunCoup" id="Q23613">
    <property type="interactions" value="102"/>
</dbReference>
<accession>Q23613</accession>
<keyword evidence="4" id="KW-1185">Reference proteome</keyword>
<sequence>MSNQHPNGFSVRDIILRYESEEEEFVRELEQMMDQTNENVKESEPPSDDGPPILSVLCSLVDEIGSLRNENLRLKTRLVPAPRNTKNVVQRMSAMLEHRGSSIFPKLRRANRSSESMEIRNGARERLSTPPRKETSNSMNTSSDVSYGRNRAPPIVRPEQSDSEIDEQIFDDDDHRSRDTTRRCDSVNVPRHQNDNSTSACTSPSSASSSRDPSETMTTSRSSFLDLLGLRRRSTHIPQPTSYSKTTALKQTNKKRRRKISGNDNDSESSGMYANMEDHCSRVPSKPPRPASYYRRDDSEDSDCLRQMRQRKTASSLNVNNYEHRHEDMYRVSRETQWQHEKDNLMAEIEEMKMRNNRLVEQLREKSQQQSKLQCQLHKAEMQVNALSRRCALSEALDRLTLDERMEKSATSWIKKIEERLRIFENQMQNAKLEAATAHQMALNSSCHEKDAHQNCLEKLESLQREHMRVIHSSLVEIGVDEINMKRRLENLPTYEALYAFTHSVVRRLNEARWAVIEKTNETSRAQIDLIVSQSSHLVSLAQLERLKIMQTLRGKRQKRPSSFHGHSVSERNIRQDLSFYLPLKLHGSRVENSRRTIKKNAIVGNDRNIEEEFLKLFSYSKDFSMELAAPPERRANTRIETMMREMNGNGRPIIRRGPSGVSNSNIMRDRVTREVPSNRRPISLVETEERRIRRNEETKRSIKFMKTNSIDHGYNAYEPPPASRTTTTTIVASTQDISNNVHSPHGTPVFTRRIIIPVKGNAYDIVPEGTTANIVPANIPQMGRVRKLERAFSAESRNTVDSLHDREEQRRERRDHVEGGVERRQSKIQRSQPVSRLKQPSVQLSKFRTIENNGANREPPSSSILRPRTLEPQTSIPRITTSPPESRIPTPSSRHGNEKRGWLERLKGIGKL</sequence>
<gene>
    <name evidence="3" type="ORF">CELE_ZK822.1</name>
    <name evidence="3 5" type="ORF">ZK822.1</name>
</gene>
<feature type="compositionally biased region" description="Basic and acidic residues" evidence="2">
    <location>
        <begin position="115"/>
        <end position="135"/>
    </location>
</feature>
<dbReference type="SMR" id="Q23613"/>
<dbReference type="AGR" id="WB:WBGene00014089"/>